<dbReference type="Proteomes" id="UP000004410">
    <property type="component" value="Unassembled WGS sequence"/>
</dbReference>
<organism evidence="1 2">
    <name type="scientific">Mediterraneibacter gnavus (strain ATCC 29149 / DSM 114966 / JCM 6515 / VPI C7-9)</name>
    <name type="common">Ruminococcus gnavus</name>
    <dbReference type="NCBI Taxonomy" id="411470"/>
    <lineage>
        <taxon>Bacteria</taxon>
        <taxon>Bacillati</taxon>
        <taxon>Bacillota</taxon>
        <taxon>Clostridia</taxon>
        <taxon>Lachnospirales</taxon>
        <taxon>Lachnospiraceae</taxon>
        <taxon>Mediterraneibacter</taxon>
    </lineage>
</organism>
<dbReference type="PaxDb" id="411470-RUMGNA_01714"/>
<comment type="caution">
    <text evidence="1">The sequence shown here is derived from an EMBL/GenBank/DDBJ whole genome shotgun (WGS) entry which is preliminary data.</text>
</comment>
<gene>
    <name evidence="1" type="ORF">RUMGNA_01714</name>
</gene>
<reference evidence="1 2" key="2">
    <citation type="submission" date="2007-06" db="EMBL/GenBank/DDBJ databases">
        <title>Draft genome sequence of Ruminococcus gnavus (ATCC 29149).</title>
        <authorList>
            <person name="Sudarsanam P."/>
            <person name="Ley R."/>
            <person name="Guruge J."/>
            <person name="Turnbaugh P.J."/>
            <person name="Mahowald M."/>
            <person name="Liep D."/>
            <person name="Gordon J."/>
        </authorList>
    </citation>
    <scope>NUCLEOTIDE SEQUENCE [LARGE SCALE GENOMIC DNA]</scope>
    <source>
        <strain evidence="1 2">ATCC 29149</strain>
    </source>
</reference>
<accession>A7B2D6</accession>
<evidence type="ECO:0000313" key="1">
    <source>
        <dbReference type="EMBL" id="EDN77907.1"/>
    </source>
</evidence>
<dbReference type="EMBL" id="AAYG02000012">
    <property type="protein sequence ID" value="EDN77907.1"/>
    <property type="molecule type" value="Genomic_DNA"/>
</dbReference>
<sequence length="34" mass="3757">MFSFAITGKGEGVLQKSSIPFSHTKEKAGRMEKE</sequence>
<evidence type="ECO:0000313" key="2">
    <source>
        <dbReference type="Proteomes" id="UP000004410"/>
    </source>
</evidence>
<reference evidence="1 2" key="1">
    <citation type="submission" date="2007-04" db="EMBL/GenBank/DDBJ databases">
        <authorList>
            <person name="Fulton L."/>
            <person name="Clifton S."/>
            <person name="Fulton B."/>
            <person name="Xu J."/>
            <person name="Minx P."/>
            <person name="Pepin K.H."/>
            <person name="Johnson M."/>
            <person name="Thiruvilangam P."/>
            <person name="Bhonagiri V."/>
            <person name="Nash W.E."/>
            <person name="Mardis E.R."/>
            <person name="Wilson R.K."/>
        </authorList>
    </citation>
    <scope>NUCLEOTIDE SEQUENCE [LARGE SCALE GENOMIC DNA]</scope>
    <source>
        <strain evidence="1 2">ATCC 29149</strain>
    </source>
</reference>
<proteinExistence type="predicted"/>
<dbReference type="AlphaFoldDB" id="A7B2D6"/>
<protein>
    <submittedName>
        <fullName evidence="1">Uncharacterized protein</fullName>
    </submittedName>
</protein>
<name>A7B2D6_MEDG7</name>